<evidence type="ECO:0000259" key="1">
    <source>
        <dbReference type="Pfam" id="PF16335"/>
    </source>
</evidence>
<organism evidence="3 4">
    <name type="scientific">Lactarius akahatsu</name>
    <dbReference type="NCBI Taxonomy" id="416441"/>
    <lineage>
        <taxon>Eukaryota</taxon>
        <taxon>Fungi</taxon>
        <taxon>Dikarya</taxon>
        <taxon>Basidiomycota</taxon>
        <taxon>Agaricomycotina</taxon>
        <taxon>Agaricomycetes</taxon>
        <taxon>Russulales</taxon>
        <taxon>Russulaceae</taxon>
        <taxon>Lactarius</taxon>
    </lineage>
</organism>
<proteinExistence type="predicted"/>
<dbReference type="EMBL" id="JAKELL010000078">
    <property type="protein sequence ID" value="KAH8984261.1"/>
    <property type="molecule type" value="Genomic_DNA"/>
</dbReference>
<feature type="domain" description="Glutaminase A central" evidence="1">
    <location>
        <begin position="276"/>
        <end position="526"/>
    </location>
</feature>
<dbReference type="PANTHER" id="PTHR31987:SF1">
    <property type="entry name" value="GLUTAMINASE A"/>
    <property type="match status" value="1"/>
</dbReference>
<dbReference type="Proteomes" id="UP001201163">
    <property type="component" value="Unassembled WGS sequence"/>
</dbReference>
<protein>
    <recommendedName>
        <fullName evidence="5">DUF1793-domain-containing protein</fullName>
    </recommendedName>
</protein>
<evidence type="ECO:0000313" key="4">
    <source>
        <dbReference type="Proteomes" id="UP001201163"/>
    </source>
</evidence>
<evidence type="ECO:0000259" key="2">
    <source>
        <dbReference type="Pfam" id="PF17168"/>
    </source>
</evidence>
<feature type="domain" description="Glutaminase A N-terminal" evidence="2">
    <location>
        <begin position="35"/>
        <end position="266"/>
    </location>
</feature>
<dbReference type="Pfam" id="PF16335">
    <property type="entry name" value="GtaA_6_Hairpin"/>
    <property type="match status" value="1"/>
</dbReference>
<keyword evidence="4" id="KW-1185">Reference proteome</keyword>
<accession>A0AAD4LAU5</accession>
<gene>
    <name evidence="3" type="ORF">EDB92DRAFT_1936561</name>
</gene>
<evidence type="ECO:0000313" key="3">
    <source>
        <dbReference type="EMBL" id="KAH8984261.1"/>
    </source>
</evidence>
<dbReference type="InterPro" id="IPR052743">
    <property type="entry name" value="Glutaminase_GtaA"/>
</dbReference>
<dbReference type="InterPro" id="IPR032514">
    <property type="entry name" value="GtaA_central"/>
</dbReference>
<name>A0AAD4LAU5_9AGAM</name>
<sequence>MPVLVRVDNVTYSLLGYPYYINVTSNLTNTLISPTQTKLTSEAGPMQFNLTFLNPIEPGDWVRQSIPFSYMSLTAKSLDGAAHAVQVYSDISAEWLSADRSQVVVWSTTTNNNVVYHTTKLQRPAVFNEISTQAEWGTLHYAMKSGGDITYKIAEDSVSRDLFQLNGALDNQTDTNFRPISPDFAVFAISRNLGTIKATQDPVVWAVGYITDPAINYTDLSGATQQRSLFYKTQYPDDTSLIVDFLNDFTNASSRAQKLDSKILQDAAPISGQLGDLVSLATAQVYGSTQVTIGTDASGNLNKSDVTAFMKNVGGLRTNRVNAVETLYSAFPAFMYIDPKLGGLFLEPLFQLQASPNYTNPYAASDLGTNYPNVTLSNSTHNQGVEHSGNMLIMTYAHARASGDGSLIGRYYDLLTSWADYLSNSTLLIRDQSSADGLSANNQTNLAIKGIIAIKAMSKMSSIVKKAADVDKYSGTAASLYSQWKGLALGGDQRLLAAYGQTGSWTLGYNLFGDVWLNTSVVESSVNLGWNLFVAAMTSNQDLRTNLISRVHNRASYNRSAGVFPIQYDSTYGSTILGGAR</sequence>
<dbReference type="Pfam" id="PF17168">
    <property type="entry name" value="DUF5127"/>
    <property type="match status" value="1"/>
</dbReference>
<evidence type="ECO:0008006" key="5">
    <source>
        <dbReference type="Google" id="ProtNLM"/>
    </source>
</evidence>
<comment type="caution">
    <text evidence="3">The sequence shown here is derived from an EMBL/GenBank/DDBJ whole genome shotgun (WGS) entry which is preliminary data.</text>
</comment>
<reference evidence="3" key="1">
    <citation type="submission" date="2022-01" db="EMBL/GenBank/DDBJ databases">
        <title>Comparative genomics reveals a dynamic genome evolution in the ectomycorrhizal milk-cap (Lactarius) mushrooms.</title>
        <authorList>
            <consortium name="DOE Joint Genome Institute"/>
            <person name="Lebreton A."/>
            <person name="Tang N."/>
            <person name="Kuo A."/>
            <person name="LaButti K."/>
            <person name="Drula E."/>
            <person name="Barry K."/>
            <person name="Clum A."/>
            <person name="Lipzen A."/>
            <person name="Mousain D."/>
            <person name="Ng V."/>
            <person name="Wang R."/>
            <person name="Wang X."/>
            <person name="Dai Y."/>
            <person name="Henrissat B."/>
            <person name="Grigoriev I.V."/>
            <person name="Guerin-Laguette A."/>
            <person name="Yu F."/>
            <person name="Martin F.M."/>
        </authorList>
    </citation>
    <scope>NUCLEOTIDE SEQUENCE</scope>
    <source>
        <strain evidence="3">QP</strain>
    </source>
</reference>
<dbReference type="AlphaFoldDB" id="A0AAD4LAU5"/>
<dbReference type="InterPro" id="IPR033433">
    <property type="entry name" value="GtaA_N"/>
</dbReference>
<dbReference type="PANTHER" id="PTHR31987">
    <property type="entry name" value="GLUTAMINASE A-RELATED"/>
    <property type="match status" value="1"/>
</dbReference>